<proteinExistence type="predicted"/>
<dbReference type="Gene3D" id="1.10.3210.10">
    <property type="entry name" value="Hypothetical protein af1432"/>
    <property type="match status" value="1"/>
</dbReference>
<keyword evidence="2" id="KW-1185">Reference proteome</keyword>
<accession>A0A1L2BX36</accession>
<evidence type="ECO:0000313" key="1">
    <source>
        <dbReference type="EMBL" id="ALY07608.1"/>
    </source>
</evidence>
<dbReference type="SUPFAM" id="SSF109604">
    <property type="entry name" value="HD-domain/PDEase-like"/>
    <property type="match status" value="1"/>
</dbReference>
<dbReference type="PANTHER" id="PTHR46246">
    <property type="entry name" value="GUANOSINE-3',5'-BIS(DIPHOSPHATE) 3'-PYROPHOSPHOHYDROLASE MESH1"/>
    <property type="match status" value="1"/>
</dbReference>
<sequence>MLEITALCFAITKHRGQMYGELPYHRHLNNVVNILKQSGCDDDTLLAAAWLHDVLEDTDTTDEELVDVFGSEVANIVNAVTGVGNNRKEKLENIASKIKACPAALPVKLADRIANMEASRQNNEKLYKMYRHELPRFTALLSDTTKPENEHPLLWGGLKDMFLGYN</sequence>
<dbReference type="Proteomes" id="UP000225722">
    <property type="component" value="Segment"/>
</dbReference>
<dbReference type="PANTHER" id="PTHR46246:SF1">
    <property type="entry name" value="GUANOSINE-3',5'-BIS(DIPHOSPHATE) 3'-PYROPHOSPHOHYDROLASE MESH1"/>
    <property type="match status" value="1"/>
</dbReference>
<gene>
    <name evidence="1" type="ORF">2AV2_156</name>
</gene>
<name>A0A1L2BX36_9CAUD</name>
<dbReference type="Pfam" id="PF13328">
    <property type="entry name" value="HD_4"/>
    <property type="match status" value="1"/>
</dbReference>
<reference evidence="2" key="1">
    <citation type="submission" date="2015-12" db="EMBL/GenBank/DDBJ databases">
        <authorList>
            <person name="Sencilo A."/>
            <person name="Bamford D.H."/>
            <person name="Roine E."/>
        </authorList>
    </citation>
    <scope>NUCLEOTIDE SEQUENCE [LARGE SCALE GENOMIC DNA]</scope>
</reference>
<dbReference type="GO" id="GO:0008893">
    <property type="term" value="F:guanosine-3',5'-bis(diphosphate) 3'-diphosphatase activity"/>
    <property type="evidence" value="ECO:0007669"/>
    <property type="project" value="TreeGrafter"/>
</dbReference>
<dbReference type="InterPro" id="IPR052194">
    <property type="entry name" value="MESH1"/>
</dbReference>
<evidence type="ECO:0000313" key="2">
    <source>
        <dbReference type="Proteomes" id="UP000225722"/>
    </source>
</evidence>
<protein>
    <submittedName>
        <fullName evidence="1">HD domain protein</fullName>
    </submittedName>
</protein>
<organism evidence="1 2">
    <name type="scientific">Nodularia phage vB_NpeS-2AV2</name>
    <dbReference type="NCBI Taxonomy" id="1777122"/>
    <lineage>
        <taxon>Viruses</taxon>
        <taxon>Duplodnaviria</taxon>
        <taxon>Heunggongvirae</taxon>
        <taxon>Uroviricota</taxon>
        <taxon>Caudoviricetes</taxon>
        <taxon>Ravarandavirus</taxon>
        <taxon>Ravarandavirus rv2AV2</taxon>
    </lineage>
</organism>
<dbReference type="EMBL" id="KU230356">
    <property type="protein sequence ID" value="ALY07608.1"/>
    <property type="molecule type" value="Genomic_DNA"/>
</dbReference>